<proteinExistence type="predicted"/>
<dbReference type="AlphaFoldDB" id="A0AAW1IDF2"/>
<dbReference type="Pfam" id="PF03184">
    <property type="entry name" value="DDE_1"/>
    <property type="match status" value="1"/>
</dbReference>
<dbReference type="EMBL" id="JASPKY010000654">
    <property type="protein sequence ID" value="KAK9687265.1"/>
    <property type="molecule type" value="Genomic_DNA"/>
</dbReference>
<protein>
    <submittedName>
        <fullName evidence="2">DDE superfamily endonuclease</fullName>
    </submittedName>
</protein>
<dbReference type="Proteomes" id="UP001458880">
    <property type="component" value="Unassembled WGS sequence"/>
</dbReference>
<reference evidence="2 3" key="1">
    <citation type="journal article" date="2024" name="BMC Genomics">
        <title>De novo assembly and annotation of Popillia japonica's genome with initial clues to its potential as an invasive pest.</title>
        <authorList>
            <person name="Cucini C."/>
            <person name="Boschi S."/>
            <person name="Funari R."/>
            <person name="Cardaioli E."/>
            <person name="Iannotti N."/>
            <person name="Marturano G."/>
            <person name="Paoli F."/>
            <person name="Bruttini M."/>
            <person name="Carapelli A."/>
            <person name="Frati F."/>
            <person name="Nardi F."/>
        </authorList>
    </citation>
    <scope>NUCLEOTIDE SEQUENCE [LARGE SCALE GENOMIC DNA]</scope>
    <source>
        <strain evidence="2">DMR45628</strain>
    </source>
</reference>
<evidence type="ECO:0000259" key="1">
    <source>
        <dbReference type="Pfam" id="PF03184"/>
    </source>
</evidence>
<accession>A0AAW1IDF2</accession>
<sequence>MASLQQQIFLLANITSSLSPMDQSVSETMKRHYRRQVLTKLSVEDEDEEECSDVSTEDAEEWMVCDLSDPGFQILSDDEPIESMIEGGVEEEDELEVQVEADTGVLTSAAFACLDTTLN</sequence>
<gene>
    <name evidence="2" type="ORF">QE152_g36579</name>
</gene>
<evidence type="ECO:0000313" key="2">
    <source>
        <dbReference type="EMBL" id="KAK9687265.1"/>
    </source>
</evidence>
<keyword evidence="2" id="KW-0378">Hydrolase</keyword>
<keyword evidence="2" id="KW-0255">Endonuclease</keyword>
<organism evidence="2 3">
    <name type="scientific">Popillia japonica</name>
    <name type="common">Japanese beetle</name>
    <dbReference type="NCBI Taxonomy" id="7064"/>
    <lineage>
        <taxon>Eukaryota</taxon>
        <taxon>Metazoa</taxon>
        <taxon>Ecdysozoa</taxon>
        <taxon>Arthropoda</taxon>
        <taxon>Hexapoda</taxon>
        <taxon>Insecta</taxon>
        <taxon>Pterygota</taxon>
        <taxon>Neoptera</taxon>
        <taxon>Endopterygota</taxon>
        <taxon>Coleoptera</taxon>
        <taxon>Polyphaga</taxon>
        <taxon>Scarabaeiformia</taxon>
        <taxon>Scarabaeidae</taxon>
        <taxon>Rutelinae</taxon>
        <taxon>Popillia</taxon>
    </lineage>
</organism>
<keyword evidence="3" id="KW-1185">Reference proteome</keyword>
<name>A0AAW1IDF2_POPJA</name>
<feature type="domain" description="DDE-1" evidence="1">
    <location>
        <begin position="8"/>
        <end position="64"/>
    </location>
</feature>
<dbReference type="GO" id="GO:0004519">
    <property type="term" value="F:endonuclease activity"/>
    <property type="evidence" value="ECO:0007669"/>
    <property type="project" value="UniProtKB-KW"/>
</dbReference>
<keyword evidence="2" id="KW-0540">Nuclease</keyword>
<dbReference type="InterPro" id="IPR004875">
    <property type="entry name" value="DDE_SF_endonuclease_dom"/>
</dbReference>
<comment type="caution">
    <text evidence="2">The sequence shown here is derived from an EMBL/GenBank/DDBJ whole genome shotgun (WGS) entry which is preliminary data.</text>
</comment>
<evidence type="ECO:0000313" key="3">
    <source>
        <dbReference type="Proteomes" id="UP001458880"/>
    </source>
</evidence>
<dbReference type="GO" id="GO:0003676">
    <property type="term" value="F:nucleic acid binding"/>
    <property type="evidence" value="ECO:0007669"/>
    <property type="project" value="InterPro"/>
</dbReference>